<keyword evidence="4 6" id="KW-1133">Transmembrane helix</keyword>
<feature type="domain" description="GtrA/DPMS transmembrane" evidence="7">
    <location>
        <begin position="20"/>
        <end position="138"/>
    </location>
</feature>
<protein>
    <submittedName>
        <fullName evidence="8">GtrA family protein</fullName>
    </submittedName>
</protein>
<dbReference type="InterPro" id="IPR007267">
    <property type="entry name" value="GtrA_DPMS_TM"/>
</dbReference>
<keyword evidence="3 6" id="KW-0812">Transmembrane</keyword>
<dbReference type="RefSeq" id="WP_166313269.1">
    <property type="nucleotide sequence ID" value="NZ_WOTH01000005.1"/>
</dbReference>
<feature type="transmembrane region" description="Helical" evidence="6">
    <location>
        <begin position="115"/>
        <end position="132"/>
    </location>
</feature>
<evidence type="ECO:0000259" key="7">
    <source>
        <dbReference type="Pfam" id="PF04138"/>
    </source>
</evidence>
<dbReference type="GO" id="GO:0000271">
    <property type="term" value="P:polysaccharide biosynthetic process"/>
    <property type="evidence" value="ECO:0007669"/>
    <property type="project" value="InterPro"/>
</dbReference>
<proteinExistence type="inferred from homology"/>
<organism evidence="8 9">
    <name type="scientific">Acetobacter estunensis</name>
    <dbReference type="NCBI Taxonomy" id="104097"/>
    <lineage>
        <taxon>Bacteria</taxon>
        <taxon>Pseudomonadati</taxon>
        <taxon>Pseudomonadota</taxon>
        <taxon>Alphaproteobacteria</taxon>
        <taxon>Acetobacterales</taxon>
        <taxon>Acetobacteraceae</taxon>
        <taxon>Acetobacter</taxon>
    </lineage>
</organism>
<dbReference type="Proteomes" id="UP000597459">
    <property type="component" value="Unassembled WGS sequence"/>
</dbReference>
<name>A0A967B4P4_9PROT</name>
<evidence type="ECO:0000313" key="9">
    <source>
        <dbReference type="Proteomes" id="UP000597459"/>
    </source>
</evidence>
<dbReference type="AlphaFoldDB" id="A0A967B4P4"/>
<evidence type="ECO:0000256" key="1">
    <source>
        <dbReference type="ARBA" id="ARBA00004141"/>
    </source>
</evidence>
<dbReference type="InterPro" id="IPR051401">
    <property type="entry name" value="GtrA_CellWall_Glycosyl"/>
</dbReference>
<evidence type="ECO:0000256" key="4">
    <source>
        <dbReference type="ARBA" id="ARBA00022989"/>
    </source>
</evidence>
<dbReference type="PANTHER" id="PTHR38459:SF1">
    <property type="entry name" value="PROPHAGE BACTOPRENOL-LINKED GLUCOSE TRANSLOCASE HOMOLOG"/>
    <property type="match status" value="1"/>
</dbReference>
<gene>
    <name evidence="8" type="ORF">GOB87_04025</name>
</gene>
<evidence type="ECO:0000256" key="3">
    <source>
        <dbReference type="ARBA" id="ARBA00022692"/>
    </source>
</evidence>
<keyword evidence="9" id="KW-1185">Reference proteome</keyword>
<feature type="transmembrane region" description="Helical" evidence="6">
    <location>
        <begin position="43"/>
        <end position="62"/>
    </location>
</feature>
<feature type="transmembrane region" description="Helical" evidence="6">
    <location>
        <begin position="82"/>
        <end position="103"/>
    </location>
</feature>
<sequence length="180" mass="19655">MPSSPAVSASRTKTLGRFIRFGIVGTAGLLWDISIVYALTPVIGLIAATLVAYLVAATMNWITNRLWTFRDAGNSEHPVLQWLRFLSANSLGFLLNRGTVYLLFWLNPMFIEHKFLALAAGSLAGLFANFNLSQKLVFRERAPDSLLELAEISTGMIDPECPESAVATANKESVAPVSRP</sequence>
<comment type="caution">
    <text evidence="8">The sequence shown here is derived from an EMBL/GenBank/DDBJ whole genome shotgun (WGS) entry which is preliminary data.</text>
</comment>
<feature type="transmembrane region" description="Helical" evidence="6">
    <location>
        <begin position="18"/>
        <end position="37"/>
    </location>
</feature>
<dbReference type="GO" id="GO:0005886">
    <property type="term" value="C:plasma membrane"/>
    <property type="evidence" value="ECO:0007669"/>
    <property type="project" value="TreeGrafter"/>
</dbReference>
<evidence type="ECO:0000256" key="2">
    <source>
        <dbReference type="ARBA" id="ARBA00009399"/>
    </source>
</evidence>
<dbReference type="Pfam" id="PF04138">
    <property type="entry name" value="GtrA_DPMS_TM"/>
    <property type="match status" value="1"/>
</dbReference>
<evidence type="ECO:0000313" key="8">
    <source>
        <dbReference type="EMBL" id="NHO53129.1"/>
    </source>
</evidence>
<evidence type="ECO:0000256" key="5">
    <source>
        <dbReference type="ARBA" id="ARBA00023136"/>
    </source>
</evidence>
<accession>A0A967B4P4</accession>
<comment type="similarity">
    <text evidence="2">Belongs to the GtrA family.</text>
</comment>
<dbReference type="PANTHER" id="PTHR38459">
    <property type="entry name" value="PROPHAGE BACTOPRENOL-LINKED GLUCOSE TRANSLOCASE HOMOLOG"/>
    <property type="match status" value="1"/>
</dbReference>
<keyword evidence="5 6" id="KW-0472">Membrane</keyword>
<evidence type="ECO:0000256" key="6">
    <source>
        <dbReference type="SAM" id="Phobius"/>
    </source>
</evidence>
<dbReference type="EMBL" id="WOTH01000005">
    <property type="protein sequence ID" value="NHO53129.1"/>
    <property type="molecule type" value="Genomic_DNA"/>
</dbReference>
<reference evidence="8" key="1">
    <citation type="submission" date="2019-11" db="EMBL/GenBank/DDBJ databases">
        <title>Description of new Acetobacter species.</title>
        <authorList>
            <person name="Cleenwerck I."/>
            <person name="Sombolestani A.S."/>
        </authorList>
    </citation>
    <scope>NUCLEOTIDE SEQUENCE</scope>
    <source>
        <strain evidence="8">LMG 1626</strain>
    </source>
</reference>
<comment type="subcellular location">
    <subcellularLocation>
        <location evidence="1">Membrane</location>
        <topology evidence="1">Multi-pass membrane protein</topology>
    </subcellularLocation>
</comment>